<dbReference type="AlphaFoldDB" id="A0A2N3QEX0"/>
<organism evidence="2 3">
    <name type="scientific">Bifidobacterium thermophilum</name>
    <dbReference type="NCBI Taxonomy" id="33905"/>
    <lineage>
        <taxon>Bacteria</taxon>
        <taxon>Bacillati</taxon>
        <taxon>Actinomycetota</taxon>
        <taxon>Actinomycetes</taxon>
        <taxon>Bifidobacteriales</taxon>
        <taxon>Bifidobacteriaceae</taxon>
        <taxon>Bifidobacterium</taxon>
    </lineage>
</organism>
<evidence type="ECO:0000256" key="1">
    <source>
        <dbReference type="SAM" id="MobiDB-lite"/>
    </source>
</evidence>
<proteinExistence type="predicted"/>
<reference evidence="2 3" key="1">
    <citation type="submission" date="2017-10" db="EMBL/GenBank/DDBJ databases">
        <title>Bifidobacterium genomics.</title>
        <authorList>
            <person name="Lugli G.A."/>
            <person name="Milani C."/>
            <person name="Mancabelli L."/>
        </authorList>
    </citation>
    <scope>NUCLEOTIDE SEQUENCE [LARGE SCALE GENOMIC DNA]</scope>
    <source>
        <strain evidence="2 3">1542B</strain>
    </source>
</reference>
<name>A0A2N3QEX0_9BIFI</name>
<sequence>MGIVNRRKLKKRAKRDNSLPHSITPAMIARAQKAMERNKAKIDDGDTFRAHQSSKRTSPSKTHNGLYA</sequence>
<evidence type="ECO:0000313" key="3">
    <source>
        <dbReference type="Proteomes" id="UP000233727"/>
    </source>
</evidence>
<dbReference type="RefSeq" id="WP_033493954.1">
    <property type="nucleotide sequence ID" value="NZ_JBKZBE010000004.1"/>
</dbReference>
<feature type="compositionally biased region" description="Basic residues" evidence="1">
    <location>
        <begin position="1"/>
        <end position="14"/>
    </location>
</feature>
<evidence type="ECO:0000313" key="2">
    <source>
        <dbReference type="EMBL" id="PKU89172.1"/>
    </source>
</evidence>
<dbReference type="Proteomes" id="UP000233727">
    <property type="component" value="Unassembled WGS sequence"/>
</dbReference>
<comment type="caution">
    <text evidence="2">The sequence shown here is derived from an EMBL/GenBank/DDBJ whole genome shotgun (WGS) entry which is preliminary data.</text>
</comment>
<feature type="compositionally biased region" description="Basic and acidic residues" evidence="1">
    <location>
        <begin position="36"/>
        <end position="49"/>
    </location>
</feature>
<feature type="region of interest" description="Disordered" evidence="1">
    <location>
        <begin position="36"/>
        <end position="68"/>
    </location>
</feature>
<accession>A0A2N3QEX0</accession>
<gene>
    <name evidence="2" type="ORF">CQR47_1606</name>
</gene>
<feature type="compositionally biased region" description="Polar residues" evidence="1">
    <location>
        <begin position="55"/>
        <end position="68"/>
    </location>
</feature>
<dbReference type="EMBL" id="PCGY01000022">
    <property type="protein sequence ID" value="PKU89172.1"/>
    <property type="molecule type" value="Genomic_DNA"/>
</dbReference>
<protein>
    <submittedName>
        <fullName evidence="2">Uncharacterized protein</fullName>
    </submittedName>
</protein>
<feature type="region of interest" description="Disordered" evidence="1">
    <location>
        <begin position="1"/>
        <end position="22"/>
    </location>
</feature>